<dbReference type="Proteomes" id="UP000653305">
    <property type="component" value="Unassembled WGS sequence"/>
</dbReference>
<comment type="caution">
    <text evidence="1">The sequence shown here is derived from an EMBL/GenBank/DDBJ whole genome shotgun (WGS) entry which is preliminary data.</text>
</comment>
<dbReference type="PANTHER" id="PTHR48221">
    <property type="entry name" value="ACYL-COA SYNTHETASE FAMILY PROTEIN"/>
    <property type="match status" value="1"/>
</dbReference>
<evidence type="ECO:0000313" key="1">
    <source>
        <dbReference type="EMBL" id="GFP92655.1"/>
    </source>
</evidence>
<evidence type="ECO:0000313" key="2">
    <source>
        <dbReference type="Proteomes" id="UP000653305"/>
    </source>
</evidence>
<dbReference type="AlphaFoldDB" id="A0A830CBT7"/>
<reference evidence="1" key="1">
    <citation type="submission" date="2020-07" db="EMBL/GenBank/DDBJ databases">
        <title>Ethylene signaling mediates host invasion by parasitic plants.</title>
        <authorList>
            <person name="Yoshida S."/>
        </authorList>
    </citation>
    <scope>NUCLEOTIDE SEQUENCE</scope>
    <source>
        <strain evidence="1">Okayama</strain>
    </source>
</reference>
<keyword evidence="2" id="KW-1185">Reference proteome</keyword>
<organism evidence="1 2">
    <name type="scientific">Phtheirospermum japonicum</name>
    <dbReference type="NCBI Taxonomy" id="374723"/>
    <lineage>
        <taxon>Eukaryota</taxon>
        <taxon>Viridiplantae</taxon>
        <taxon>Streptophyta</taxon>
        <taxon>Embryophyta</taxon>
        <taxon>Tracheophyta</taxon>
        <taxon>Spermatophyta</taxon>
        <taxon>Magnoliopsida</taxon>
        <taxon>eudicotyledons</taxon>
        <taxon>Gunneridae</taxon>
        <taxon>Pentapetalae</taxon>
        <taxon>asterids</taxon>
        <taxon>lamiids</taxon>
        <taxon>Lamiales</taxon>
        <taxon>Orobanchaceae</taxon>
        <taxon>Orobanchaceae incertae sedis</taxon>
        <taxon>Phtheirospermum</taxon>
    </lineage>
</organism>
<sequence>MSRFPDISSLFAALASNLQALDPTAANEFELSISNLNRSLNLSEAPRVQTLDTALSLMCFTAPQVYDSAIQITVRTIVAVLSSSIECKVLRINKDQVFRVGGLISKNDCVNVLEGCAEILRKLDGHKGDLYALLLYNVIRVAALARSFPRAIPSVSCLKLNFSDSNTSALANLVSYSPVEFTLENGKIPLRLLLWQLDPMVLKQDMLQILREIIRRPFLSLRTEIYERREWRSKIICLVISPSMFVETRAFLHNWFLMAGLASIMELQTEFVGQVLDIISRPMWWGISIEIGSKLPFSHAYFPYEHNLMRILAGPISQEYFQLLLCKISGLVFQAGGRKSATKINLVDHKSMWAMVMNFPCWFFFASMMLFSNNKSSPGAAKFIAWILNPMSESNQCLAVKCLVKVSELWSLKCSGSNKHNEVTSIHKECRRRLKLHDKGTVTSHEPDSRAVFLWLKEFQDMYIKISGTKISFPTSNQNLLFRKIPIGILLACPNHLDPAGCSLLLHYAATGTFIQKCLNMQYSGTSQKRWKYSLEGDSVTWMELYTKAEAIAGCKTVFDVTDIAESISHSMFETEEGLDFVCQLKLRAWCYLLKCVERLLQIKLDGDGPQMQRDLLARIIRWRHQGKHVSQNDMDLDRVCDALNVVTASS</sequence>
<gene>
    <name evidence="1" type="ORF">PHJA_001409700</name>
</gene>
<name>A0A830CBT7_9LAMI</name>
<dbReference type="EMBL" id="BMAC01000286">
    <property type="protein sequence ID" value="GFP92655.1"/>
    <property type="molecule type" value="Genomic_DNA"/>
</dbReference>
<proteinExistence type="predicted"/>
<accession>A0A830CBT7</accession>
<protein>
    <submittedName>
        <fullName evidence="1">Uncharacterized protein</fullName>
    </submittedName>
</protein>
<dbReference type="PANTHER" id="PTHR48221:SF2">
    <property type="entry name" value="ACYL-COA SYNTHETASE FAMILY PROTEIN"/>
    <property type="match status" value="1"/>
</dbReference>
<dbReference type="OrthoDB" id="1917939at2759"/>